<dbReference type="Proteomes" id="UP000321927">
    <property type="component" value="Unassembled WGS sequence"/>
</dbReference>
<comment type="caution">
    <text evidence="1">The sequence shown here is derived from an EMBL/GenBank/DDBJ whole genome shotgun (WGS) entry which is preliminary data.</text>
</comment>
<reference evidence="1 3" key="1">
    <citation type="submission" date="2018-06" db="EMBL/GenBank/DDBJ databases">
        <title>Genomic Encyclopedia of Archaeal and Bacterial Type Strains, Phase II (KMG-II): from individual species to whole genera.</title>
        <authorList>
            <person name="Goeker M."/>
        </authorList>
    </citation>
    <scope>NUCLEOTIDE SEQUENCE [LARGE SCALE GENOMIC DNA]</scope>
    <source>
        <strain evidence="1 3">DSM 22686</strain>
    </source>
</reference>
<proteinExistence type="predicted"/>
<dbReference type="OrthoDB" id="819558at2"/>
<sequence>MRAVILPEFWYEEATIFMERLNSLQPLYFNIPYPASALMKLNDYTLSLGDLLNQKQAHSALIFLPKHFASGDKIDLWPSLIQGHSTGSWILAIIFADTWTEAELALLQLTDVEDNYEEMETHLTCQYQPPYTSIVKSWQNERRITYHPGDYFKEDILPAISKMRGNWVYWGHGEGDKLRGYGHLHTSELLTYRCTKPLNSTLWFTCTTLEREYPENIALAWYQSGATKCIFASTEKVDTQDNKLLSEVWLESAKNCAGKTIPELILKVLQKDPVCFQKILNQYFLIGIPWVSSQI</sequence>
<dbReference type="EMBL" id="QKZU01000009">
    <property type="protein sequence ID" value="PZX55457.1"/>
    <property type="molecule type" value="Genomic_DNA"/>
</dbReference>
<organism evidence="1 3">
    <name type="scientific">Algoriphagus ratkowskyi</name>
    <dbReference type="NCBI Taxonomy" id="57028"/>
    <lineage>
        <taxon>Bacteria</taxon>
        <taxon>Pseudomonadati</taxon>
        <taxon>Bacteroidota</taxon>
        <taxon>Cytophagia</taxon>
        <taxon>Cytophagales</taxon>
        <taxon>Cyclobacteriaceae</taxon>
        <taxon>Algoriphagus</taxon>
    </lineage>
</organism>
<evidence type="ECO:0000313" key="3">
    <source>
        <dbReference type="Proteomes" id="UP000249115"/>
    </source>
</evidence>
<protein>
    <recommendedName>
        <fullName evidence="5">CHAT domain-containing protein</fullName>
    </recommendedName>
</protein>
<evidence type="ECO:0000313" key="1">
    <source>
        <dbReference type="EMBL" id="PZX55457.1"/>
    </source>
</evidence>
<evidence type="ECO:0000313" key="2">
    <source>
        <dbReference type="EMBL" id="TXD79625.1"/>
    </source>
</evidence>
<reference evidence="2 4" key="2">
    <citation type="submission" date="2019-08" db="EMBL/GenBank/DDBJ databases">
        <title>Genome of Algoriphagus ratkowskyi IC026.</title>
        <authorList>
            <person name="Bowman J.P."/>
        </authorList>
    </citation>
    <scope>NUCLEOTIDE SEQUENCE [LARGE SCALE GENOMIC DNA]</scope>
    <source>
        <strain evidence="2 4">IC026</strain>
    </source>
</reference>
<dbReference type="AlphaFoldDB" id="A0A2W7RIT3"/>
<evidence type="ECO:0000313" key="4">
    <source>
        <dbReference type="Proteomes" id="UP000321927"/>
    </source>
</evidence>
<keyword evidence="4" id="KW-1185">Reference proteome</keyword>
<accession>A0A2W7RIT3</accession>
<gene>
    <name evidence="2" type="ORF">ESW18_00385</name>
    <name evidence="1" type="ORF">LV84_02595</name>
</gene>
<dbReference type="Proteomes" id="UP000249115">
    <property type="component" value="Unassembled WGS sequence"/>
</dbReference>
<name>A0A2W7RIT3_9BACT</name>
<dbReference type="RefSeq" id="WP_086501850.1">
    <property type="nucleotide sequence ID" value="NZ_MSSV01000011.1"/>
</dbReference>
<evidence type="ECO:0008006" key="5">
    <source>
        <dbReference type="Google" id="ProtNLM"/>
    </source>
</evidence>
<dbReference type="EMBL" id="VORV01000001">
    <property type="protein sequence ID" value="TXD79625.1"/>
    <property type="molecule type" value="Genomic_DNA"/>
</dbReference>